<dbReference type="AlphaFoldDB" id="A0A559KGZ1"/>
<evidence type="ECO:0000313" key="1">
    <source>
        <dbReference type="EMBL" id="TVY11348.1"/>
    </source>
</evidence>
<dbReference type="Proteomes" id="UP000317036">
    <property type="component" value="Unassembled WGS sequence"/>
</dbReference>
<protein>
    <submittedName>
        <fullName evidence="1">Uncharacterized protein</fullName>
    </submittedName>
</protein>
<sequence length="144" mass="16959">MRIEAKGKGKSIEISLLDRVMWVQHFGEEEVESFIAFAYKALIKEECGDPKDVPKIVDFKLHGDICIELRMVTEYGCFFFSAAPYAIYGDSFPKPDDPSKKYHYSYYYMPHDAIKSFNKWLDKIEGPIQLEERRRRYALKLNQE</sequence>
<organism evidence="1 2">
    <name type="scientific">Paenibacillus cremeus</name>
    <dbReference type="NCBI Taxonomy" id="2163881"/>
    <lineage>
        <taxon>Bacteria</taxon>
        <taxon>Bacillati</taxon>
        <taxon>Bacillota</taxon>
        <taxon>Bacilli</taxon>
        <taxon>Bacillales</taxon>
        <taxon>Paenibacillaceae</taxon>
        <taxon>Paenibacillus</taxon>
    </lineage>
</organism>
<dbReference type="RefSeq" id="WP_144843369.1">
    <property type="nucleotide sequence ID" value="NZ_VNJI01000003.1"/>
</dbReference>
<gene>
    <name evidence="1" type="ORF">FPZ49_03720</name>
</gene>
<keyword evidence="2" id="KW-1185">Reference proteome</keyword>
<comment type="caution">
    <text evidence="1">The sequence shown here is derived from an EMBL/GenBank/DDBJ whole genome shotgun (WGS) entry which is preliminary data.</text>
</comment>
<accession>A0A559KGZ1</accession>
<evidence type="ECO:0000313" key="2">
    <source>
        <dbReference type="Proteomes" id="UP000317036"/>
    </source>
</evidence>
<name>A0A559KGZ1_9BACL</name>
<proteinExistence type="predicted"/>
<dbReference type="EMBL" id="VNJI01000003">
    <property type="protein sequence ID" value="TVY11348.1"/>
    <property type="molecule type" value="Genomic_DNA"/>
</dbReference>
<reference evidence="1 2" key="1">
    <citation type="submission" date="2019-07" db="EMBL/GenBank/DDBJ databases">
        <authorList>
            <person name="Kim J."/>
        </authorList>
    </citation>
    <scope>NUCLEOTIDE SEQUENCE [LARGE SCALE GENOMIC DNA]</scope>
    <source>
        <strain evidence="1 2">JC52</strain>
    </source>
</reference>